<proteinExistence type="predicted"/>
<comment type="caution">
    <text evidence="1">The sequence shown here is derived from an EMBL/GenBank/DDBJ whole genome shotgun (WGS) entry which is preliminary data.</text>
</comment>
<name>X8JAX7_9AGAM</name>
<protein>
    <submittedName>
        <fullName evidence="1">Uncharacterized protein</fullName>
    </submittedName>
</protein>
<organism evidence="1 2">
    <name type="scientific">Rhizoctonia solani AG-3 Rhs1AP</name>
    <dbReference type="NCBI Taxonomy" id="1086054"/>
    <lineage>
        <taxon>Eukaryota</taxon>
        <taxon>Fungi</taxon>
        <taxon>Dikarya</taxon>
        <taxon>Basidiomycota</taxon>
        <taxon>Agaricomycotina</taxon>
        <taxon>Agaricomycetes</taxon>
        <taxon>Cantharellales</taxon>
        <taxon>Ceratobasidiaceae</taxon>
        <taxon>Rhizoctonia</taxon>
    </lineage>
</organism>
<evidence type="ECO:0000313" key="2">
    <source>
        <dbReference type="Proteomes" id="UP000030108"/>
    </source>
</evidence>
<sequence length="269" mass="29848">MLAILQPFCPSMMVGTIRPLISDAGGEKDKLTAAVAAAKVEAAAWFHLASIVTEPAAKQVIFDMLHSGVPESVARSIFETGYYEIVVPPKATSAPYIAITYTNDVEEGHTHDLNSQPAQDTIFLTIPKPGMTAVERGEWEEEEEVWDGFRWGSVECRQESGEVDAIPWPVLYTIAEFEDLEPVSGLQIYFTECDDSSLDPFASTVDRGVEPWYSSKSHSSLEHVDVRTQEWSDDYELGDLRNLVVVDEDAVLERDFSVSTNSDSDLESF</sequence>
<dbReference type="EMBL" id="JATN01000319">
    <property type="protein sequence ID" value="EUC60877.1"/>
    <property type="molecule type" value="Genomic_DNA"/>
</dbReference>
<reference evidence="2" key="1">
    <citation type="journal article" date="2014" name="Genome Announc.">
        <title>Draft genome sequence of the plant-pathogenic soil fungus Rhizoctonia solani anastomosis group 3 strain Rhs1AP.</title>
        <authorList>
            <person name="Cubeta M.A."/>
            <person name="Thomas E."/>
            <person name="Dean R.A."/>
            <person name="Jabaji S."/>
            <person name="Neate S.M."/>
            <person name="Tavantzis S."/>
            <person name="Toda T."/>
            <person name="Vilgalys R."/>
            <person name="Bharathan N."/>
            <person name="Fedorova-Abrams N."/>
            <person name="Pakala S.B."/>
            <person name="Pakala S.M."/>
            <person name="Zafar N."/>
            <person name="Joardar V."/>
            <person name="Losada L."/>
            <person name="Nierman W.C."/>
        </authorList>
    </citation>
    <scope>NUCLEOTIDE SEQUENCE [LARGE SCALE GENOMIC DNA]</scope>
    <source>
        <strain evidence="2">AG-3</strain>
    </source>
</reference>
<accession>X8JAX7</accession>
<dbReference type="OrthoDB" id="3234434at2759"/>
<evidence type="ECO:0000313" key="1">
    <source>
        <dbReference type="EMBL" id="EUC60877.1"/>
    </source>
</evidence>
<dbReference type="Proteomes" id="UP000030108">
    <property type="component" value="Unassembled WGS sequence"/>
</dbReference>
<gene>
    <name evidence="1" type="ORF">RSOL_372820</name>
</gene>
<dbReference type="AlphaFoldDB" id="X8JAX7"/>